<keyword evidence="2" id="KW-0808">Transferase</keyword>
<name>A0A227PH85_9FLAO</name>
<dbReference type="Proteomes" id="UP000214684">
    <property type="component" value="Unassembled WGS sequence"/>
</dbReference>
<sequence length="247" mass="28521">MQIIQPRITVCLASYNGEKFIKEQIESILIQLQKDDELIISDDGSVDNTIDVIKSIKDSRIKLLAGNSFRDPIKNFQNCLQYAAGEYIFLSDQDDVWIEKKCDKIVDLLKNYELVVTDSMIVDETLNILEPSFFKFFGSGKGILKNVVKSSYYGSCMAFRKSLLDKSLPFPNTKEIGHDLWIGLVAEMTGSVLFYDEPLILYRRHTLAFTVTGMSKSKRSILKKIKGRIIMFREITRFLIKYRWKKD</sequence>
<dbReference type="PANTHER" id="PTHR22916">
    <property type="entry name" value="GLYCOSYLTRANSFERASE"/>
    <property type="match status" value="1"/>
</dbReference>
<dbReference type="InterPro" id="IPR029044">
    <property type="entry name" value="Nucleotide-diphossugar_trans"/>
</dbReference>
<organism evidence="2 3">
    <name type="scientific">Flavobacterium araucananum</name>
    <dbReference type="NCBI Taxonomy" id="946678"/>
    <lineage>
        <taxon>Bacteria</taxon>
        <taxon>Pseudomonadati</taxon>
        <taxon>Bacteroidota</taxon>
        <taxon>Flavobacteriia</taxon>
        <taxon>Flavobacteriales</taxon>
        <taxon>Flavobacteriaceae</taxon>
        <taxon>Flavobacterium</taxon>
    </lineage>
</organism>
<dbReference type="InterPro" id="IPR001173">
    <property type="entry name" value="Glyco_trans_2-like"/>
</dbReference>
<accession>A0A227PH85</accession>
<keyword evidence="3" id="KW-1185">Reference proteome</keyword>
<gene>
    <name evidence="2" type="ORF">B0A64_04885</name>
</gene>
<evidence type="ECO:0000259" key="1">
    <source>
        <dbReference type="Pfam" id="PF00535"/>
    </source>
</evidence>
<evidence type="ECO:0000313" key="3">
    <source>
        <dbReference type="Proteomes" id="UP000214684"/>
    </source>
</evidence>
<feature type="domain" description="Glycosyltransferase 2-like" evidence="1">
    <location>
        <begin position="9"/>
        <end position="166"/>
    </location>
</feature>
<dbReference type="GO" id="GO:0016758">
    <property type="term" value="F:hexosyltransferase activity"/>
    <property type="evidence" value="ECO:0007669"/>
    <property type="project" value="UniProtKB-ARBA"/>
</dbReference>
<dbReference type="CDD" id="cd04196">
    <property type="entry name" value="GT_2_like_d"/>
    <property type="match status" value="1"/>
</dbReference>
<dbReference type="EMBL" id="MUGS01000005">
    <property type="protein sequence ID" value="OXG08764.1"/>
    <property type="molecule type" value="Genomic_DNA"/>
</dbReference>
<dbReference type="RefSeq" id="WP_244285349.1">
    <property type="nucleotide sequence ID" value="NZ_MUGS01000005.1"/>
</dbReference>
<comment type="caution">
    <text evidence="2">The sequence shown here is derived from an EMBL/GenBank/DDBJ whole genome shotgun (WGS) entry which is preliminary data.</text>
</comment>
<dbReference type="PANTHER" id="PTHR22916:SF3">
    <property type="entry name" value="UDP-GLCNAC:BETAGAL BETA-1,3-N-ACETYLGLUCOSAMINYLTRANSFERASE-LIKE PROTEIN 1"/>
    <property type="match status" value="1"/>
</dbReference>
<dbReference type="Gene3D" id="3.90.550.10">
    <property type="entry name" value="Spore Coat Polysaccharide Biosynthesis Protein SpsA, Chain A"/>
    <property type="match status" value="1"/>
</dbReference>
<dbReference type="Pfam" id="PF00535">
    <property type="entry name" value="Glycos_transf_2"/>
    <property type="match status" value="1"/>
</dbReference>
<dbReference type="SUPFAM" id="SSF53448">
    <property type="entry name" value="Nucleotide-diphospho-sugar transferases"/>
    <property type="match status" value="1"/>
</dbReference>
<reference evidence="2 3" key="1">
    <citation type="submission" date="2016-11" db="EMBL/GenBank/DDBJ databases">
        <title>Whole genomes of Flavobacteriaceae.</title>
        <authorList>
            <person name="Stine C."/>
            <person name="Li C."/>
            <person name="Tadesse D."/>
        </authorList>
    </citation>
    <scope>NUCLEOTIDE SEQUENCE [LARGE SCALE GENOMIC DNA]</scope>
    <source>
        <strain evidence="2 3">DSM 24704</strain>
    </source>
</reference>
<dbReference type="AlphaFoldDB" id="A0A227PH85"/>
<proteinExistence type="predicted"/>
<protein>
    <submittedName>
        <fullName evidence="2">Alpha-L-Rha alpha-1,3-L-rhamnosyltransferase</fullName>
    </submittedName>
</protein>
<evidence type="ECO:0000313" key="2">
    <source>
        <dbReference type="EMBL" id="OXG08764.1"/>
    </source>
</evidence>